<gene>
    <name evidence="3" type="ORF">GCM10017559_08900</name>
</gene>
<dbReference type="Proteomes" id="UP001499930">
    <property type="component" value="Unassembled WGS sequence"/>
</dbReference>
<feature type="region of interest" description="Disordered" evidence="1">
    <location>
        <begin position="465"/>
        <end position="548"/>
    </location>
</feature>
<feature type="compositionally biased region" description="Basic and acidic residues" evidence="1">
    <location>
        <begin position="498"/>
        <end position="537"/>
    </location>
</feature>
<organism evidence="3 4">
    <name type="scientific">Streptosporangium longisporum</name>
    <dbReference type="NCBI Taxonomy" id="46187"/>
    <lineage>
        <taxon>Bacteria</taxon>
        <taxon>Bacillati</taxon>
        <taxon>Actinomycetota</taxon>
        <taxon>Actinomycetes</taxon>
        <taxon>Streptosporangiales</taxon>
        <taxon>Streptosporangiaceae</taxon>
        <taxon>Streptosporangium</taxon>
    </lineage>
</organism>
<evidence type="ECO:0000313" key="3">
    <source>
        <dbReference type="EMBL" id="GAA2991159.1"/>
    </source>
</evidence>
<evidence type="ECO:0000256" key="1">
    <source>
        <dbReference type="SAM" id="MobiDB-lite"/>
    </source>
</evidence>
<dbReference type="InterPro" id="IPR029044">
    <property type="entry name" value="Nucleotide-diphossugar_trans"/>
</dbReference>
<sequence>MRGGAADLPPIRHNDYSPLVPPVLGEWDPELPVSVVVPARGGQHGLDLVLAALAAQTYPDHLMEVIVVDDGSEPPLRLPEITPPDTRIVRAGPSGWGIAHAVNTGAALARGRVVQRLDADMVVCREHIEALARWHHLTDHVVAIGAKRFVEEPVLTPGQVHEGVRSGSLGSIFDLTSALPSSTEQTIARTDGLRTSRNPYHVCTGPTVSMRREIFEAVGGLDPAVLRGEDTEFAYRLAAHGVVFVPDMAAQAVHLGLPAQRRDRDRAVRLVAPYLAHRVPLRRDLRKDRGRHWLVPYVEVVLDATGPAGPIREAVGAALDGSLGDVIVTLVAPWSRLAGDGRPVLDDPLFDLRLLREHFAHDERVRFADEVSPTPAPIPFRYTGPVGVPLGRDSLERMIARVQEDRWGMLVVDLGDAGTATLERTEALGRARLLGAEDVAASVEATHGVLRGDRAEFWPGVKASRAPAADGAQAVTGAGAASGRAADTVPARPSSPARSRDQNRDQERGRSRDQVRDRDPGQRQAPERSRPQEERRSLLGRLRTALKN</sequence>
<dbReference type="EMBL" id="BAAAWD010000006">
    <property type="protein sequence ID" value="GAA2991159.1"/>
    <property type="molecule type" value="Genomic_DNA"/>
</dbReference>
<evidence type="ECO:0000313" key="4">
    <source>
        <dbReference type="Proteomes" id="UP001499930"/>
    </source>
</evidence>
<dbReference type="PANTHER" id="PTHR43685">
    <property type="entry name" value="GLYCOSYLTRANSFERASE"/>
    <property type="match status" value="1"/>
</dbReference>
<reference evidence="3 4" key="1">
    <citation type="journal article" date="2019" name="Int. J. Syst. Evol. Microbiol.">
        <title>The Global Catalogue of Microorganisms (GCM) 10K type strain sequencing project: providing services to taxonomists for standard genome sequencing and annotation.</title>
        <authorList>
            <consortium name="The Broad Institute Genomics Platform"/>
            <consortium name="The Broad Institute Genome Sequencing Center for Infectious Disease"/>
            <person name="Wu L."/>
            <person name="Ma J."/>
        </authorList>
    </citation>
    <scope>NUCLEOTIDE SEQUENCE [LARGE SCALE GENOMIC DNA]</scope>
    <source>
        <strain evidence="3 4">JCM 3106</strain>
    </source>
</reference>
<dbReference type="PANTHER" id="PTHR43685:SF2">
    <property type="entry name" value="GLYCOSYLTRANSFERASE 2-LIKE DOMAIN-CONTAINING PROTEIN"/>
    <property type="match status" value="1"/>
</dbReference>
<dbReference type="RefSeq" id="WP_344888675.1">
    <property type="nucleotide sequence ID" value="NZ_BAAAWD010000006.1"/>
</dbReference>
<dbReference type="InterPro" id="IPR050834">
    <property type="entry name" value="Glycosyltransf_2"/>
</dbReference>
<proteinExistence type="predicted"/>
<dbReference type="SUPFAM" id="SSF53448">
    <property type="entry name" value="Nucleotide-diphospho-sugar transferases"/>
    <property type="match status" value="1"/>
</dbReference>
<dbReference type="CDD" id="cd00761">
    <property type="entry name" value="Glyco_tranf_GTA_type"/>
    <property type="match status" value="1"/>
</dbReference>
<dbReference type="Gene3D" id="3.90.550.10">
    <property type="entry name" value="Spore Coat Polysaccharide Biosynthesis Protein SpsA, Chain A"/>
    <property type="match status" value="1"/>
</dbReference>
<feature type="domain" description="Glycosyltransferase 2-like" evidence="2">
    <location>
        <begin position="34"/>
        <end position="218"/>
    </location>
</feature>
<keyword evidence="4" id="KW-1185">Reference proteome</keyword>
<name>A0ABN3XST5_9ACTN</name>
<dbReference type="InterPro" id="IPR001173">
    <property type="entry name" value="Glyco_trans_2-like"/>
</dbReference>
<evidence type="ECO:0000259" key="2">
    <source>
        <dbReference type="Pfam" id="PF00535"/>
    </source>
</evidence>
<dbReference type="Pfam" id="PF00535">
    <property type="entry name" value="Glycos_transf_2"/>
    <property type="match status" value="1"/>
</dbReference>
<protein>
    <recommendedName>
        <fullName evidence="2">Glycosyltransferase 2-like domain-containing protein</fullName>
    </recommendedName>
</protein>
<accession>A0ABN3XST5</accession>
<comment type="caution">
    <text evidence="3">The sequence shown here is derived from an EMBL/GenBank/DDBJ whole genome shotgun (WGS) entry which is preliminary data.</text>
</comment>